<evidence type="ECO:0000313" key="2">
    <source>
        <dbReference type="EMBL" id="MBA4615575.1"/>
    </source>
</evidence>
<feature type="region of interest" description="Disordered" evidence="1">
    <location>
        <begin position="1"/>
        <end position="34"/>
    </location>
</feature>
<feature type="compositionally biased region" description="Polar residues" evidence="1">
    <location>
        <begin position="11"/>
        <end position="27"/>
    </location>
</feature>
<protein>
    <submittedName>
        <fullName evidence="2">Uncharacterized protein</fullName>
    </submittedName>
</protein>
<organism evidence="2">
    <name type="scientific">Opuntia streptacantha</name>
    <name type="common">Prickly pear cactus</name>
    <name type="synonym">Opuntia cardona</name>
    <dbReference type="NCBI Taxonomy" id="393608"/>
    <lineage>
        <taxon>Eukaryota</taxon>
        <taxon>Viridiplantae</taxon>
        <taxon>Streptophyta</taxon>
        <taxon>Embryophyta</taxon>
        <taxon>Tracheophyta</taxon>
        <taxon>Spermatophyta</taxon>
        <taxon>Magnoliopsida</taxon>
        <taxon>eudicotyledons</taxon>
        <taxon>Gunneridae</taxon>
        <taxon>Pentapetalae</taxon>
        <taxon>Caryophyllales</taxon>
        <taxon>Cactineae</taxon>
        <taxon>Cactaceae</taxon>
        <taxon>Opuntioideae</taxon>
        <taxon>Opuntia</taxon>
    </lineage>
</organism>
<accession>A0A7C8YDK7</accession>
<dbReference type="EMBL" id="GISG01007911">
    <property type="protein sequence ID" value="MBA4615575.1"/>
    <property type="molecule type" value="Transcribed_RNA"/>
</dbReference>
<feature type="compositionally biased region" description="Low complexity" evidence="1">
    <location>
        <begin position="1"/>
        <end position="10"/>
    </location>
</feature>
<reference evidence="2" key="2">
    <citation type="submission" date="2020-07" db="EMBL/GenBank/DDBJ databases">
        <authorList>
            <person name="Vera ALvarez R."/>
            <person name="Arias-Moreno D.M."/>
            <person name="Jimenez-Jacinto V."/>
            <person name="Jimenez-Bremont J.F."/>
            <person name="Swaminathan K."/>
            <person name="Moose S.P."/>
            <person name="Guerrero-Gonzalez M.L."/>
            <person name="Marino-Ramirez L."/>
            <person name="Landsman D."/>
            <person name="Rodriguez-Kessler M."/>
            <person name="Delgado-Sanchez P."/>
        </authorList>
    </citation>
    <scope>NUCLEOTIDE SEQUENCE</scope>
    <source>
        <tissue evidence="2">Cladode</tissue>
    </source>
</reference>
<name>A0A7C8YDK7_OPUST</name>
<dbReference type="AlphaFoldDB" id="A0A7C8YDK7"/>
<reference evidence="2" key="1">
    <citation type="journal article" date="2013" name="J. Plant Res.">
        <title>Effect of fungi and light on seed germination of three Opuntia species from semiarid lands of central Mexico.</title>
        <authorList>
            <person name="Delgado-Sanchez P."/>
            <person name="Jimenez-Bremont J.F."/>
            <person name="Guerrero-Gonzalez Mde L."/>
            <person name="Flores J."/>
        </authorList>
    </citation>
    <scope>NUCLEOTIDE SEQUENCE</scope>
    <source>
        <tissue evidence="2">Cladode</tissue>
    </source>
</reference>
<evidence type="ECO:0000256" key="1">
    <source>
        <dbReference type="SAM" id="MobiDB-lite"/>
    </source>
</evidence>
<proteinExistence type="predicted"/>
<sequence>MCPASSMSSSLDQSPLRMSTRASTMTAYQPGGQPANQGFYISPHSEMTHASLGRLFGPVATFSIFLTTKRPSPSTLPNTTCLLSSHSHFAQVIKNWHPFVFGPLFAIDNKPGPVCLAMKFSSSNFVP</sequence>